<evidence type="ECO:0000313" key="3">
    <source>
        <dbReference type="Proteomes" id="UP000240739"/>
    </source>
</evidence>
<dbReference type="GO" id="GO:0016787">
    <property type="term" value="F:hydrolase activity"/>
    <property type="evidence" value="ECO:0007669"/>
    <property type="project" value="UniProtKB-KW"/>
</dbReference>
<keyword evidence="2" id="KW-0378">Hydrolase</keyword>
<dbReference type="InterPro" id="IPR029058">
    <property type="entry name" value="AB_hydrolase_fold"/>
</dbReference>
<evidence type="ECO:0000313" key="2">
    <source>
        <dbReference type="EMBL" id="PTL59484.1"/>
    </source>
</evidence>
<dbReference type="PANTHER" id="PTHR46438">
    <property type="entry name" value="ALPHA/BETA-HYDROLASES SUPERFAMILY PROTEIN"/>
    <property type="match status" value="1"/>
</dbReference>
<dbReference type="PANTHER" id="PTHR46438:SF11">
    <property type="entry name" value="LIPASE-RELATED"/>
    <property type="match status" value="1"/>
</dbReference>
<reference evidence="2 3" key="1">
    <citation type="submission" date="2018-03" db="EMBL/GenBank/DDBJ databases">
        <title>Aquarubrobacter algicola gen. nov., sp. nov., a novel actinobacterium isolated from shallow eutrophic lake during the end of cyanobacterial harmful algal blooms.</title>
        <authorList>
            <person name="Chun S.J."/>
        </authorList>
    </citation>
    <scope>NUCLEOTIDE SEQUENCE [LARGE SCALE GENOMIC DNA]</scope>
    <source>
        <strain evidence="2 3">Seoho-28</strain>
    </source>
</reference>
<dbReference type="InterPro" id="IPR000073">
    <property type="entry name" value="AB_hydrolase_1"/>
</dbReference>
<protein>
    <submittedName>
        <fullName evidence="2">Alpha/beta hydrolase</fullName>
    </submittedName>
</protein>
<keyword evidence="3" id="KW-1185">Reference proteome</keyword>
<dbReference type="SUPFAM" id="SSF53474">
    <property type="entry name" value="alpha/beta-Hydrolases"/>
    <property type="match status" value="1"/>
</dbReference>
<dbReference type="Pfam" id="PF12697">
    <property type="entry name" value="Abhydrolase_6"/>
    <property type="match status" value="1"/>
</dbReference>
<evidence type="ECO:0000259" key="1">
    <source>
        <dbReference type="Pfam" id="PF12697"/>
    </source>
</evidence>
<organism evidence="2 3">
    <name type="scientific">Paraconexibacter algicola</name>
    <dbReference type="NCBI Taxonomy" id="2133960"/>
    <lineage>
        <taxon>Bacteria</taxon>
        <taxon>Bacillati</taxon>
        <taxon>Actinomycetota</taxon>
        <taxon>Thermoleophilia</taxon>
        <taxon>Solirubrobacterales</taxon>
        <taxon>Paraconexibacteraceae</taxon>
        <taxon>Paraconexibacter</taxon>
    </lineage>
</organism>
<dbReference type="EMBL" id="PYYB01000001">
    <property type="protein sequence ID" value="PTL59484.1"/>
    <property type="molecule type" value="Genomic_DNA"/>
</dbReference>
<dbReference type="OrthoDB" id="27092at2"/>
<feature type="domain" description="AB hydrolase-1" evidence="1">
    <location>
        <begin position="2"/>
        <end position="231"/>
    </location>
</feature>
<gene>
    <name evidence="2" type="ORF">C7Y72_07405</name>
</gene>
<dbReference type="Gene3D" id="3.40.50.1820">
    <property type="entry name" value="alpha/beta hydrolase"/>
    <property type="match status" value="1"/>
</dbReference>
<proteinExistence type="predicted"/>
<sequence length="246" mass="26460">MWRPVLAPLESCHDVIALTLPCHHGGPDIAPGATVGIAALADALERSLDDLGLDTVHLSGNSLGGWLSLELARRGRARSVVALSPAGGWEEMRDLQRTARIIGSSVRLGIRAAPFLRAELLPGPVRKFALRATMERGDRVPPDALLEMLEDLGGCTILDSFMEATVRDGPFSQDMSHVTCPIRVAWSQNDRTIPADRHGRPLLQHLPQAEFLAMHGVGHVPMYDDPAQVAATILEVTTAVDEALVG</sequence>
<dbReference type="Proteomes" id="UP000240739">
    <property type="component" value="Unassembled WGS sequence"/>
</dbReference>
<dbReference type="AlphaFoldDB" id="A0A2T4UJQ0"/>
<name>A0A2T4UJQ0_9ACTN</name>
<accession>A0A2T4UJQ0</accession>
<comment type="caution">
    <text evidence="2">The sequence shown here is derived from an EMBL/GenBank/DDBJ whole genome shotgun (WGS) entry which is preliminary data.</text>
</comment>